<evidence type="ECO:0000313" key="9">
    <source>
        <dbReference type="EMBL" id="MBM9432318.1"/>
    </source>
</evidence>
<evidence type="ECO:0000313" key="10">
    <source>
        <dbReference type="Proteomes" id="UP000705983"/>
    </source>
</evidence>
<gene>
    <name evidence="9" type="ORF">JVW63_01145</name>
</gene>
<comment type="catalytic activity">
    <reaction evidence="7">
        <text>DNA(n) + a 2'-deoxyribonucleoside 5'-triphosphate = DNA(n+1) + diphosphate</text>
        <dbReference type="Rhea" id="RHEA:22508"/>
        <dbReference type="Rhea" id="RHEA-COMP:17339"/>
        <dbReference type="Rhea" id="RHEA-COMP:17340"/>
        <dbReference type="ChEBI" id="CHEBI:33019"/>
        <dbReference type="ChEBI" id="CHEBI:61560"/>
        <dbReference type="ChEBI" id="CHEBI:173112"/>
        <dbReference type="EC" id="2.7.7.7"/>
    </reaction>
</comment>
<dbReference type="RefSeq" id="WP_187995893.1">
    <property type="nucleotide sequence ID" value="NZ_JACEXG010000001.1"/>
</dbReference>
<evidence type="ECO:0000256" key="7">
    <source>
        <dbReference type="ARBA" id="ARBA00049244"/>
    </source>
</evidence>
<dbReference type="Gene3D" id="3.40.50.300">
    <property type="entry name" value="P-loop containing nucleotide triphosphate hydrolases"/>
    <property type="match status" value="1"/>
</dbReference>
<evidence type="ECO:0000256" key="3">
    <source>
        <dbReference type="ARBA" id="ARBA00022679"/>
    </source>
</evidence>
<dbReference type="PANTHER" id="PTHR11669">
    <property type="entry name" value="REPLICATION FACTOR C / DNA POLYMERASE III GAMMA-TAU SUBUNIT"/>
    <property type="match status" value="1"/>
</dbReference>
<accession>A0ABS2TDA1</accession>
<dbReference type="NCBIfam" id="TIGR00678">
    <property type="entry name" value="holB"/>
    <property type="match status" value="1"/>
</dbReference>
<dbReference type="GO" id="GO:0003887">
    <property type="term" value="F:DNA-directed DNA polymerase activity"/>
    <property type="evidence" value="ECO:0007669"/>
    <property type="project" value="UniProtKB-EC"/>
</dbReference>
<keyword evidence="5" id="KW-0235">DNA replication</keyword>
<dbReference type="EC" id="2.7.7.7" evidence="1"/>
<organism evidence="9 10">
    <name type="scientific">Flaviflexus equikiangi</name>
    <dbReference type="NCBI Taxonomy" id="2758573"/>
    <lineage>
        <taxon>Bacteria</taxon>
        <taxon>Bacillati</taxon>
        <taxon>Actinomycetota</taxon>
        <taxon>Actinomycetes</taxon>
        <taxon>Actinomycetales</taxon>
        <taxon>Actinomycetaceae</taxon>
        <taxon>Flaviflexus</taxon>
    </lineage>
</organism>
<dbReference type="InterPro" id="IPR027417">
    <property type="entry name" value="P-loop_NTPase"/>
</dbReference>
<name>A0ABS2TDA1_9ACTO</name>
<dbReference type="SUPFAM" id="SSF52540">
    <property type="entry name" value="P-loop containing nucleoside triphosphate hydrolases"/>
    <property type="match status" value="1"/>
</dbReference>
<dbReference type="Proteomes" id="UP000705983">
    <property type="component" value="Unassembled WGS sequence"/>
</dbReference>
<dbReference type="Pfam" id="PF09115">
    <property type="entry name" value="DNApol3-delta_C"/>
    <property type="match status" value="1"/>
</dbReference>
<dbReference type="InterPro" id="IPR004622">
    <property type="entry name" value="DNA_pol_HolB"/>
</dbReference>
<dbReference type="EMBL" id="JAFFJS010000001">
    <property type="protein sequence ID" value="MBM9432318.1"/>
    <property type="molecule type" value="Genomic_DNA"/>
</dbReference>
<keyword evidence="10" id="KW-1185">Reference proteome</keyword>
<evidence type="ECO:0000256" key="1">
    <source>
        <dbReference type="ARBA" id="ARBA00012417"/>
    </source>
</evidence>
<evidence type="ECO:0000256" key="4">
    <source>
        <dbReference type="ARBA" id="ARBA00022695"/>
    </source>
</evidence>
<evidence type="ECO:0000256" key="6">
    <source>
        <dbReference type="ARBA" id="ARBA00022932"/>
    </source>
</evidence>
<evidence type="ECO:0000259" key="8">
    <source>
        <dbReference type="SMART" id="SM00382"/>
    </source>
</evidence>
<feature type="domain" description="AAA+ ATPase" evidence="8">
    <location>
        <begin position="31"/>
        <end position="171"/>
    </location>
</feature>
<sequence length="383" mass="41444">MSVFDDLAGQDAAIGVLRRAAMDARSGGTGMTHSWLFTGPPGSGRSTAARAFAAALECTGDEAGCGECHGCRTVMAGSHPDVEILASEVTTITVASVRELVSRAQASPTAGAWRVLIIKEADRMLERTTNVLLKAIEEPPPRTVWILCTPSPRDVLTTIRSRCRGLNLVIPSPEKVAELLVRRDGIDPERALVAARAAQSHVGAAKALAADSTVRERRELNLRAAYRVRTTGDAVLAAKELLDRSEEQAKSTGGAREDRDHADLRRSMGLAPGEAIPPAMRSQFKQLADEGKKRETRQKRDAFDRALIDLLSFYRDVLIVQLEAGTDLVNVDFEREISEIADATTAEKTIDILEHIALARERIGANVAPQLALEAMMIALRRG</sequence>
<dbReference type="PANTHER" id="PTHR11669:SF8">
    <property type="entry name" value="DNA POLYMERASE III SUBUNIT DELTA"/>
    <property type="match status" value="1"/>
</dbReference>
<dbReference type="Pfam" id="PF13177">
    <property type="entry name" value="DNA_pol3_delta2"/>
    <property type="match status" value="1"/>
</dbReference>
<keyword evidence="3 9" id="KW-0808">Transferase</keyword>
<dbReference type="SMART" id="SM00382">
    <property type="entry name" value="AAA"/>
    <property type="match status" value="1"/>
</dbReference>
<dbReference type="InterPro" id="IPR050238">
    <property type="entry name" value="DNA_Rep/Repair_Clamp_Loader"/>
</dbReference>
<dbReference type="NCBIfam" id="NF005926">
    <property type="entry name" value="PRK07940.1"/>
    <property type="match status" value="1"/>
</dbReference>
<keyword evidence="6" id="KW-0239">DNA-directed DNA polymerase</keyword>
<comment type="caution">
    <text evidence="9">The sequence shown here is derived from an EMBL/GenBank/DDBJ whole genome shotgun (WGS) entry which is preliminary data.</text>
</comment>
<evidence type="ECO:0000256" key="2">
    <source>
        <dbReference type="ARBA" id="ARBA00014363"/>
    </source>
</evidence>
<proteinExistence type="predicted"/>
<evidence type="ECO:0000256" key="5">
    <source>
        <dbReference type="ARBA" id="ARBA00022705"/>
    </source>
</evidence>
<reference evidence="10" key="1">
    <citation type="submission" date="2021-02" db="EMBL/GenBank/DDBJ databases">
        <title>Leucobacter sp. CX169.</title>
        <authorList>
            <person name="Cheng Y."/>
        </authorList>
    </citation>
    <scope>NUCLEOTIDE SEQUENCE [LARGE SCALE GENOMIC DNA]</scope>
    <source>
        <strain evidence="10">JY899</strain>
    </source>
</reference>
<dbReference type="InterPro" id="IPR015199">
    <property type="entry name" value="DNA_pol_III_delta_C"/>
</dbReference>
<protein>
    <recommendedName>
        <fullName evidence="2">DNA polymerase III subunit delta'</fullName>
        <ecNumber evidence="1">2.7.7.7</ecNumber>
    </recommendedName>
</protein>
<keyword evidence="4 9" id="KW-0548">Nucleotidyltransferase</keyword>
<dbReference type="InterPro" id="IPR003593">
    <property type="entry name" value="AAA+_ATPase"/>
</dbReference>